<evidence type="ECO:0000313" key="2">
    <source>
        <dbReference type="Proteomes" id="UP000198984"/>
    </source>
</evidence>
<evidence type="ECO:0000313" key="1">
    <source>
        <dbReference type="EMBL" id="SEM38244.1"/>
    </source>
</evidence>
<gene>
    <name evidence="1" type="ORF">SAMN04488505_104227</name>
</gene>
<sequence length="80" mass="9336">MTNIEYLQDFIGTAIKSLEGVQAKGANEYSFDINCSDLEDFNFIDIRQAEKFKKIFDRLKERMALHYTGLKSYQILKVYG</sequence>
<organism evidence="1 2">
    <name type="scientific">Chitinophaga rupis</name>
    <dbReference type="NCBI Taxonomy" id="573321"/>
    <lineage>
        <taxon>Bacteria</taxon>
        <taxon>Pseudomonadati</taxon>
        <taxon>Bacteroidota</taxon>
        <taxon>Chitinophagia</taxon>
        <taxon>Chitinophagales</taxon>
        <taxon>Chitinophagaceae</taxon>
        <taxon>Chitinophaga</taxon>
    </lineage>
</organism>
<reference evidence="1 2" key="1">
    <citation type="submission" date="2016-10" db="EMBL/GenBank/DDBJ databases">
        <authorList>
            <person name="de Groot N.N."/>
        </authorList>
    </citation>
    <scope>NUCLEOTIDE SEQUENCE [LARGE SCALE GENOMIC DNA]</scope>
    <source>
        <strain evidence="1 2">DSM 21039</strain>
    </source>
</reference>
<proteinExistence type="predicted"/>
<accession>A0A1H7XXB8</accession>
<dbReference type="STRING" id="573321.SAMN04488505_104227"/>
<dbReference type="AlphaFoldDB" id="A0A1H7XXB8"/>
<keyword evidence="2" id="KW-1185">Reference proteome</keyword>
<protein>
    <submittedName>
        <fullName evidence="1">Uncharacterized protein</fullName>
    </submittedName>
</protein>
<dbReference type="Proteomes" id="UP000198984">
    <property type="component" value="Unassembled WGS sequence"/>
</dbReference>
<name>A0A1H7XXB8_9BACT</name>
<dbReference type="OrthoDB" id="1367161at2"/>
<dbReference type="EMBL" id="FOBB01000004">
    <property type="protein sequence ID" value="SEM38244.1"/>
    <property type="molecule type" value="Genomic_DNA"/>
</dbReference>
<dbReference type="RefSeq" id="WP_089914908.1">
    <property type="nucleotide sequence ID" value="NZ_FOBB01000004.1"/>
</dbReference>